<evidence type="ECO:0000313" key="5">
    <source>
        <dbReference type="Proteomes" id="UP000282028"/>
    </source>
</evidence>
<reference evidence="4 5" key="1">
    <citation type="submission" date="2018-10" db="EMBL/GenBank/DDBJ databases">
        <title>Phylogenomics of Brevibacillus.</title>
        <authorList>
            <person name="Dunlap C."/>
        </authorList>
    </citation>
    <scope>NUCLEOTIDE SEQUENCE [LARGE SCALE GENOMIC DNA]</scope>
    <source>
        <strain evidence="4 5">JCM 12215</strain>
    </source>
</reference>
<evidence type="ECO:0000256" key="2">
    <source>
        <dbReference type="SAM" id="SignalP"/>
    </source>
</evidence>
<accession>A0A3M8C711</accession>
<dbReference type="SUPFAM" id="SSF56601">
    <property type="entry name" value="beta-lactamase/transpeptidase-like"/>
    <property type="match status" value="1"/>
</dbReference>
<dbReference type="PANTHER" id="PTHR46825">
    <property type="entry name" value="D-ALANYL-D-ALANINE-CARBOXYPEPTIDASE/ENDOPEPTIDASE AMPH"/>
    <property type="match status" value="1"/>
</dbReference>
<feature type="chain" id="PRO_5017955069" evidence="2">
    <location>
        <begin position="30"/>
        <end position="617"/>
    </location>
</feature>
<dbReference type="Proteomes" id="UP000282028">
    <property type="component" value="Unassembled WGS sequence"/>
</dbReference>
<feature type="transmembrane region" description="Helical" evidence="1">
    <location>
        <begin position="594"/>
        <end position="613"/>
    </location>
</feature>
<organism evidence="4 5">
    <name type="scientific">Brevibacillus invocatus</name>
    <dbReference type="NCBI Taxonomy" id="173959"/>
    <lineage>
        <taxon>Bacteria</taxon>
        <taxon>Bacillati</taxon>
        <taxon>Bacillota</taxon>
        <taxon>Bacilli</taxon>
        <taxon>Bacillales</taxon>
        <taxon>Paenibacillaceae</taxon>
        <taxon>Brevibacillus</taxon>
    </lineage>
</organism>
<keyword evidence="2" id="KW-0732">Signal</keyword>
<dbReference type="InterPro" id="IPR001466">
    <property type="entry name" value="Beta-lactam-related"/>
</dbReference>
<dbReference type="Gene3D" id="3.40.710.10">
    <property type="entry name" value="DD-peptidase/beta-lactamase superfamily"/>
    <property type="match status" value="1"/>
</dbReference>
<dbReference type="GO" id="GO:0016787">
    <property type="term" value="F:hydrolase activity"/>
    <property type="evidence" value="ECO:0007669"/>
    <property type="project" value="UniProtKB-KW"/>
</dbReference>
<keyword evidence="1" id="KW-0812">Transmembrane</keyword>
<dbReference type="InterPro" id="IPR050491">
    <property type="entry name" value="AmpC-like"/>
</dbReference>
<keyword evidence="1" id="KW-1133">Transmembrane helix</keyword>
<dbReference type="Pfam" id="PF00144">
    <property type="entry name" value="Beta-lactamase"/>
    <property type="match status" value="1"/>
</dbReference>
<keyword evidence="4" id="KW-0378">Hydrolase</keyword>
<gene>
    <name evidence="4" type="ORF">EDM52_14735</name>
</gene>
<protein>
    <submittedName>
        <fullName evidence="4">Class A beta-lactamase-related serine hydrolase</fullName>
    </submittedName>
</protein>
<evidence type="ECO:0000256" key="1">
    <source>
        <dbReference type="SAM" id="Phobius"/>
    </source>
</evidence>
<feature type="signal peptide" evidence="2">
    <location>
        <begin position="1"/>
        <end position="29"/>
    </location>
</feature>
<proteinExistence type="predicted"/>
<dbReference type="RefSeq" id="WP_122909738.1">
    <property type="nucleotide sequence ID" value="NZ_CBCSBE010000007.1"/>
</dbReference>
<feature type="transmembrane region" description="Helical" evidence="1">
    <location>
        <begin position="527"/>
        <end position="552"/>
    </location>
</feature>
<dbReference type="EMBL" id="RHHR01000028">
    <property type="protein sequence ID" value="RNB71496.1"/>
    <property type="molecule type" value="Genomic_DNA"/>
</dbReference>
<dbReference type="InterPro" id="IPR012338">
    <property type="entry name" value="Beta-lactam/transpept-like"/>
</dbReference>
<feature type="transmembrane region" description="Helical" evidence="1">
    <location>
        <begin position="495"/>
        <end position="515"/>
    </location>
</feature>
<evidence type="ECO:0000259" key="3">
    <source>
        <dbReference type="Pfam" id="PF00144"/>
    </source>
</evidence>
<comment type="caution">
    <text evidence="4">The sequence shown here is derived from an EMBL/GenBank/DDBJ whole genome shotgun (WGS) entry which is preliminary data.</text>
</comment>
<name>A0A3M8C711_9BACL</name>
<feature type="domain" description="Beta-lactamase-related" evidence="3">
    <location>
        <begin position="47"/>
        <end position="364"/>
    </location>
</feature>
<feature type="transmembrane region" description="Helical" evidence="1">
    <location>
        <begin position="564"/>
        <end position="587"/>
    </location>
</feature>
<dbReference type="AlphaFoldDB" id="A0A3M8C711"/>
<dbReference type="PANTHER" id="PTHR46825:SF9">
    <property type="entry name" value="BETA-LACTAMASE-RELATED DOMAIN-CONTAINING PROTEIN"/>
    <property type="match status" value="1"/>
</dbReference>
<dbReference type="OrthoDB" id="846150at2"/>
<keyword evidence="5" id="KW-1185">Reference proteome</keyword>
<sequence>MSKQNKLLIWIAHVWTCFLLALFPCAANASEMSKSNLPAQNIEGFADAFFRDRLQKQIPGAIVVVVEDGHIALKKGYGFADVEKNRRMDPEKTWFPVGSISKLFTATAAMQLYDKGLVGLEGDVNQYVQDADIKAMLNQPLTVHHLLTHTGGFGDRNLGAAVRELRDQLPLREDIKQHVAPIRPPGQEMMYDNSGMQFLGYVVESVAKMPFNDYMTNHVFKPLNMRTSTFRATPDLLTKIATGYQGSNGIYKPYPTYVLKSQDAPQGGLLTTGADIARFMLSHLEQTPEILKKETYELMHRQQYSYDHRVPGVGYGFWQNRWNGVDAIGHNGDLPGFRSAMWLLPDKHAGLFVAINGDSGAELRNELMNAFITTFYSEEKDLSKPASLFQGDALPDLSGTYRYNRYTEHTFEKLNLLLSPKEIKVNMIDQGEYNVNLFPDQRFRQIDSSLLKSDEGNYVAVKRENNGEIRSLQLYSHLTGSIIVNKITWFESATFHLFLFAVFSCLFLILTLWGIAKFIKRKPRQPFDLFIWIANVLHLVFIAGLVGSIASIPSFEYEFGIPKPITSILTIPLIALSLSVITSLLWLKTRKKSGYYFFSITLQVCFFVFLSYWRLLP</sequence>
<evidence type="ECO:0000313" key="4">
    <source>
        <dbReference type="EMBL" id="RNB71496.1"/>
    </source>
</evidence>
<keyword evidence="1" id="KW-0472">Membrane</keyword>